<dbReference type="SMART" id="SM00530">
    <property type="entry name" value="HTH_XRE"/>
    <property type="match status" value="1"/>
</dbReference>
<evidence type="ECO:0000313" key="3">
    <source>
        <dbReference type="EMBL" id="SEH04602.1"/>
    </source>
</evidence>
<name>A0A1H6F3E7_9GAMM</name>
<reference evidence="3 4" key="1">
    <citation type="submission" date="2016-10" db="EMBL/GenBank/DDBJ databases">
        <authorList>
            <person name="de Groot N.N."/>
        </authorList>
    </citation>
    <scope>NUCLEOTIDE SEQUENCE [LARGE SCALE GENOMIC DNA]</scope>
    <source>
        <strain evidence="3">MBHS1</strain>
    </source>
</reference>
<dbReference type="SUPFAM" id="SSF47413">
    <property type="entry name" value="lambda repressor-like DNA-binding domains"/>
    <property type="match status" value="1"/>
</dbReference>
<dbReference type="EMBL" id="FMSV02000069">
    <property type="protein sequence ID" value="SEH04602.1"/>
    <property type="molecule type" value="Genomic_DNA"/>
</dbReference>
<sequence>MEICEKLKTLRMLKGWSQEELAEKLHLSVNGYAKIERGDNDINLKRLQQIADVIGVELIHLLGLNEQNVFNVLDHCTTNNFGQGSIILSETQCAHELEKSRLLLLERDKEVDYLKNENQHLQKMIELLKTQSIG</sequence>
<evidence type="ECO:0000259" key="2">
    <source>
        <dbReference type="PROSITE" id="PS50943"/>
    </source>
</evidence>
<dbReference type="GO" id="GO:0003677">
    <property type="term" value="F:DNA binding"/>
    <property type="evidence" value="ECO:0007669"/>
    <property type="project" value="UniProtKB-KW"/>
</dbReference>
<evidence type="ECO:0000313" key="4">
    <source>
        <dbReference type="Proteomes" id="UP000236724"/>
    </source>
</evidence>
<dbReference type="AlphaFoldDB" id="A0A1H6F3E7"/>
<dbReference type="InterPro" id="IPR001387">
    <property type="entry name" value="Cro/C1-type_HTH"/>
</dbReference>
<feature type="domain" description="HTH cro/C1-type" evidence="2">
    <location>
        <begin position="7"/>
        <end position="61"/>
    </location>
</feature>
<proteinExistence type="predicted"/>
<dbReference type="Pfam" id="PF01381">
    <property type="entry name" value="HTH_3"/>
    <property type="match status" value="1"/>
</dbReference>
<dbReference type="Gene3D" id="1.10.260.40">
    <property type="entry name" value="lambda repressor-like DNA-binding domains"/>
    <property type="match status" value="1"/>
</dbReference>
<keyword evidence="4" id="KW-1185">Reference proteome</keyword>
<organism evidence="3 4">
    <name type="scientific">Candidatus Venteria ishoeyi</name>
    <dbReference type="NCBI Taxonomy" id="1899563"/>
    <lineage>
        <taxon>Bacteria</taxon>
        <taxon>Pseudomonadati</taxon>
        <taxon>Pseudomonadota</taxon>
        <taxon>Gammaproteobacteria</taxon>
        <taxon>Thiotrichales</taxon>
        <taxon>Thiotrichaceae</taxon>
        <taxon>Venteria</taxon>
    </lineage>
</organism>
<protein>
    <submittedName>
        <fullName evidence="3">Anaerobic benzoate catabolism transcriptional regulator</fullName>
    </submittedName>
</protein>
<dbReference type="CDD" id="cd00093">
    <property type="entry name" value="HTH_XRE"/>
    <property type="match status" value="1"/>
</dbReference>
<dbReference type="Proteomes" id="UP000236724">
    <property type="component" value="Unassembled WGS sequence"/>
</dbReference>
<dbReference type="InterPro" id="IPR010982">
    <property type="entry name" value="Lambda_DNA-bd_dom_sf"/>
</dbReference>
<dbReference type="PANTHER" id="PTHR46558:SF4">
    <property type="entry name" value="DNA-BIDING PHAGE PROTEIN"/>
    <property type="match status" value="1"/>
</dbReference>
<evidence type="ECO:0000256" key="1">
    <source>
        <dbReference type="ARBA" id="ARBA00023125"/>
    </source>
</evidence>
<gene>
    <name evidence="3" type="ORF">MBHS_00451</name>
</gene>
<dbReference type="OrthoDB" id="5678656at2"/>
<accession>A0A1H6F3E7</accession>
<dbReference type="RefSeq" id="WP_103918651.1">
    <property type="nucleotide sequence ID" value="NZ_FMSV02000069.1"/>
</dbReference>
<dbReference type="PANTHER" id="PTHR46558">
    <property type="entry name" value="TRACRIPTIONAL REGULATORY PROTEIN-RELATED-RELATED"/>
    <property type="match status" value="1"/>
</dbReference>
<dbReference type="PROSITE" id="PS50943">
    <property type="entry name" value="HTH_CROC1"/>
    <property type="match status" value="1"/>
</dbReference>
<keyword evidence="1" id="KW-0238">DNA-binding</keyword>